<dbReference type="Pfam" id="PF13519">
    <property type="entry name" value="VWA_2"/>
    <property type="match status" value="1"/>
</dbReference>
<evidence type="ECO:0000259" key="2">
    <source>
        <dbReference type="Pfam" id="PF13519"/>
    </source>
</evidence>
<protein>
    <recommendedName>
        <fullName evidence="2">VWFA domain-containing protein</fullName>
    </recommendedName>
</protein>
<dbReference type="InterPro" id="IPR050768">
    <property type="entry name" value="UPF0353/GerABKA_families"/>
</dbReference>
<keyword evidence="1" id="KW-1133">Transmembrane helix</keyword>
<feature type="transmembrane region" description="Helical" evidence="1">
    <location>
        <begin position="6"/>
        <end position="23"/>
    </location>
</feature>
<reference evidence="3" key="1">
    <citation type="submission" date="2018-05" db="EMBL/GenBank/DDBJ databases">
        <authorList>
            <person name="Lanie J.A."/>
            <person name="Ng W.-L."/>
            <person name="Kazmierczak K.M."/>
            <person name="Andrzejewski T.M."/>
            <person name="Davidsen T.M."/>
            <person name="Wayne K.J."/>
            <person name="Tettelin H."/>
            <person name="Glass J.I."/>
            <person name="Rusch D."/>
            <person name="Podicherti R."/>
            <person name="Tsui H.-C.T."/>
            <person name="Winkler M.E."/>
        </authorList>
    </citation>
    <scope>NUCLEOTIDE SEQUENCE</scope>
</reference>
<feature type="domain" description="VWFA" evidence="2">
    <location>
        <begin position="88"/>
        <end position="173"/>
    </location>
</feature>
<dbReference type="PANTHER" id="PTHR22550:SF14">
    <property type="entry name" value="VWFA DOMAIN-CONTAINING PROTEIN"/>
    <property type="match status" value="1"/>
</dbReference>
<dbReference type="SUPFAM" id="SSF53300">
    <property type="entry name" value="vWA-like"/>
    <property type="match status" value="1"/>
</dbReference>
<keyword evidence="1" id="KW-0812">Transmembrane</keyword>
<name>A0A382SU65_9ZZZZ</name>
<feature type="transmembrane region" description="Helical" evidence="1">
    <location>
        <begin position="56"/>
        <end position="76"/>
    </location>
</feature>
<dbReference type="Gene3D" id="3.40.50.410">
    <property type="entry name" value="von Willebrand factor, type A domain"/>
    <property type="match status" value="1"/>
</dbReference>
<proteinExistence type="predicted"/>
<keyword evidence="1" id="KW-0472">Membrane</keyword>
<dbReference type="AlphaFoldDB" id="A0A382SU65"/>
<dbReference type="InterPro" id="IPR002035">
    <property type="entry name" value="VWF_A"/>
</dbReference>
<dbReference type="EMBL" id="UINC01131417">
    <property type="protein sequence ID" value="SVD13112.1"/>
    <property type="molecule type" value="Genomic_DNA"/>
</dbReference>
<organism evidence="3">
    <name type="scientific">marine metagenome</name>
    <dbReference type="NCBI Taxonomy" id="408172"/>
    <lineage>
        <taxon>unclassified sequences</taxon>
        <taxon>metagenomes</taxon>
        <taxon>ecological metagenomes</taxon>
    </lineage>
</organism>
<evidence type="ECO:0000313" key="3">
    <source>
        <dbReference type="EMBL" id="SVD13112.1"/>
    </source>
</evidence>
<evidence type="ECO:0000256" key="1">
    <source>
        <dbReference type="SAM" id="Phobius"/>
    </source>
</evidence>
<feature type="non-terminal residue" evidence="3">
    <location>
        <position position="191"/>
    </location>
</feature>
<accession>A0A382SU65</accession>
<dbReference type="PANTHER" id="PTHR22550">
    <property type="entry name" value="SPORE GERMINATION PROTEIN"/>
    <property type="match status" value="1"/>
</dbReference>
<sequence length="191" mass="20567">MDPASLQIGLALTALILMGLWSHRGRRRQLAEFLGGPRAVERVSRSNLYRLRLERVFLLGGAGLAIAMASAEPRWIMAPDQEPPTKNVIIALDVSASMQATDVSPTRLARGVEVANDLLAALEDHRVGLLLFAGTGYPLAPPTYDHDAIRFLLGGVTPTIASQYDPGTLMSVGIDESIALLKRPTLAETET</sequence>
<dbReference type="InterPro" id="IPR036465">
    <property type="entry name" value="vWFA_dom_sf"/>
</dbReference>
<gene>
    <name evidence="3" type="ORF">METZ01_LOCUS365966</name>
</gene>